<gene>
    <name evidence="1" type="ORF">E2C01_010589</name>
</gene>
<accession>A0A5B7D996</accession>
<evidence type="ECO:0000313" key="2">
    <source>
        <dbReference type="Proteomes" id="UP000324222"/>
    </source>
</evidence>
<sequence>MARGVNDVRRGSRARESRLLRLHRSLCPLLAESVLRLLSACVSLFLSRTSLPHPAPRASSATAPRETTLNSLTGEDFCWRLLHLTTAAVARHTTTSHIPLTTLSLSSTEPPLPCLLYLTTPLHSTTTYQYHSTLSGYSTSTALTTRHNLETTTATASHNRHYLHKHSYCCQSAPHTAAVKHKQILTTPFAVHFTSLHHISPPPPPPPPPLHSAVHHSQHFCSRVFSIRHNPGVPLLHACVPLSGGRECLGVGEEWRWRHNLPSLFVTGREEPGETTYGRGC</sequence>
<proteinExistence type="predicted"/>
<reference evidence="1 2" key="1">
    <citation type="submission" date="2019-05" db="EMBL/GenBank/DDBJ databases">
        <title>Another draft genome of Portunus trituberculatus and its Hox gene families provides insights of decapod evolution.</title>
        <authorList>
            <person name="Jeong J.-H."/>
            <person name="Song I."/>
            <person name="Kim S."/>
            <person name="Choi T."/>
            <person name="Kim D."/>
            <person name="Ryu S."/>
            <person name="Kim W."/>
        </authorList>
    </citation>
    <scope>NUCLEOTIDE SEQUENCE [LARGE SCALE GENOMIC DNA]</scope>
    <source>
        <tissue evidence="1">Muscle</tissue>
    </source>
</reference>
<name>A0A5B7D996_PORTR</name>
<protein>
    <submittedName>
        <fullName evidence="1">Uncharacterized protein</fullName>
    </submittedName>
</protein>
<dbReference type="Proteomes" id="UP000324222">
    <property type="component" value="Unassembled WGS sequence"/>
</dbReference>
<keyword evidence="2" id="KW-1185">Reference proteome</keyword>
<dbReference type="EMBL" id="VSRR010000616">
    <property type="protein sequence ID" value="MPC17725.1"/>
    <property type="molecule type" value="Genomic_DNA"/>
</dbReference>
<dbReference type="AlphaFoldDB" id="A0A5B7D996"/>
<evidence type="ECO:0000313" key="1">
    <source>
        <dbReference type="EMBL" id="MPC17725.1"/>
    </source>
</evidence>
<comment type="caution">
    <text evidence="1">The sequence shown here is derived from an EMBL/GenBank/DDBJ whole genome shotgun (WGS) entry which is preliminary data.</text>
</comment>
<organism evidence="1 2">
    <name type="scientific">Portunus trituberculatus</name>
    <name type="common">Swimming crab</name>
    <name type="synonym">Neptunus trituberculatus</name>
    <dbReference type="NCBI Taxonomy" id="210409"/>
    <lineage>
        <taxon>Eukaryota</taxon>
        <taxon>Metazoa</taxon>
        <taxon>Ecdysozoa</taxon>
        <taxon>Arthropoda</taxon>
        <taxon>Crustacea</taxon>
        <taxon>Multicrustacea</taxon>
        <taxon>Malacostraca</taxon>
        <taxon>Eumalacostraca</taxon>
        <taxon>Eucarida</taxon>
        <taxon>Decapoda</taxon>
        <taxon>Pleocyemata</taxon>
        <taxon>Brachyura</taxon>
        <taxon>Eubrachyura</taxon>
        <taxon>Portunoidea</taxon>
        <taxon>Portunidae</taxon>
        <taxon>Portuninae</taxon>
        <taxon>Portunus</taxon>
    </lineage>
</organism>